<organism evidence="4 5">
    <name type="scientific">Sporomusa acidovorans (strain ATCC 49682 / DSM 3132 / Mol)</name>
    <dbReference type="NCBI Taxonomy" id="1123286"/>
    <lineage>
        <taxon>Bacteria</taxon>
        <taxon>Bacillati</taxon>
        <taxon>Bacillota</taxon>
        <taxon>Negativicutes</taxon>
        <taxon>Selenomonadales</taxon>
        <taxon>Sporomusaceae</taxon>
        <taxon>Sporomusa</taxon>
    </lineage>
</organism>
<dbReference type="InterPro" id="IPR007527">
    <property type="entry name" value="Znf_SWIM"/>
</dbReference>
<gene>
    <name evidence="4" type="ORF">SPACI_050390</name>
</gene>
<evidence type="ECO:0000313" key="4">
    <source>
        <dbReference type="EMBL" id="XFO74928.1"/>
    </source>
</evidence>
<keyword evidence="1" id="KW-0862">Zinc</keyword>
<keyword evidence="1" id="KW-0479">Metal-binding</keyword>
<keyword evidence="5" id="KW-1185">Reference proteome</keyword>
<sequence>MNLNDFESYIDRKILARGYDYFENNCVDSIKETADNNYEAEVTGTELYLVDVELDDEANIIDTQCDCPYDMGEYCKHQVAVFLALRDMKREHSTKDSDGLKSKISLRQGNKSSVPQKGKARSMKDLLSRKTKEELVGFLLDIAAEYDEIKQRIELNLGETNDAEEIGKSIKLIRTFVNKNSDRHGFVAYGDTYEAVRGADMVLKKARTAMAYEKTLHALDLTLCVIHELMDLLDSCDDSDGCVGGLIEETLDFIKEIVEEKEFNLGIKEGLFNKLMEEAANTRYDGWPDWRLELLETCSALADIPSLRNSLENRLQAMLDDAAGDSWSSNYFKEKVFQIRYNVILQNEGEKPALEFIEQNLRFSSFRKMTIERAMQSKAYAEVIRLALEGEAKDQDLRGLVNNWREYRYKAYKLSGKLAERRGLAMDFILDGSFDYYLDLKSTYNDGEWAAVYPQIISRLEEQKKIYNGIYTGILIEEGEKKKLLEYVKGSPSLVESYYKHLVPEFREEVFALFLTYIEQAAARAGNRRAYQGVCAIIRNLKKAGGKDQALAIKQKLFANYANRPAFRDELTRV</sequence>
<feature type="domain" description="SWIM-type" evidence="3">
    <location>
        <begin position="48"/>
        <end position="86"/>
    </location>
</feature>
<evidence type="ECO:0000256" key="1">
    <source>
        <dbReference type="PROSITE-ProRule" id="PRU00325"/>
    </source>
</evidence>
<accession>A0ABZ3JA09</accession>
<keyword evidence="1" id="KW-0863">Zinc-finger</keyword>
<feature type="compositionally biased region" description="Polar residues" evidence="2">
    <location>
        <begin position="105"/>
        <end position="115"/>
    </location>
</feature>
<dbReference type="PROSITE" id="PS50966">
    <property type="entry name" value="ZF_SWIM"/>
    <property type="match status" value="1"/>
</dbReference>
<dbReference type="Pfam" id="PF04434">
    <property type="entry name" value="SWIM"/>
    <property type="match status" value="1"/>
</dbReference>
<dbReference type="Proteomes" id="UP000216052">
    <property type="component" value="Chromosome"/>
</dbReference>
<evidence type="ECO:0000256" key="2">
    <source>
        <dbReference type="SAM" id="MobiDB-lite"/>
    </source>
</evidence>
<name>A0ABZ3JA09_SPOA4</name>
<dbReference type="RefSeq" id="WP_093797430.1">
    <property type="nucleotide sequence ID" value="NZ_CP155571.1"/>
</dbReference>
<evidence type="ECO:0000259" key="3">
    <source>
        <dbReference type="PROSITE" id="PS50966"/>
    </source>
</evidence>
<feature type="region of interest" description="Disordered" evidence="2">
    <location>
        <begin position="94"/>
        <end position="123"/>
    </location>
</feature>
<reference evidence="4" key="1">
    <citation type="submission" date="2024-05" db="EMBL/GenBank/DDBJ databases">
        <title>Isolation and characterization of Sporomusa carbonis sp. nov., a carboxydotrophic hydrogenogen in the genus of Sporomusa isolated from a charcoal burning pile.</title>
        <authorList>
            <person name="Boeer T."/>
            <person name="Rosenbaum F."/>
            <person name="Eysell L."/>
            <person name="Mueller V."/>
            <person name="Daniel R."/>
            <person name="Poehlein A."/>
        </authorList>
    </citation>
    <scope>NUCLEOTIDE SEQUENCE [LARGE SCALE GENOMIC DNA]</scope>
    <source>
        <strain evidence="4">DSM 3132</strain>
    </source>
</reference>
<proteinExistence type="predicted"/>
<protein>
    <recommendedName>
        <fullName evidence="3">SWIM-type domain-containing protein</fullName>
    </recommendedName>
</protein>
<evidence type="ECO:0000313" key="5">
    <source>
        <dbReference type="Proteomes" id="UP000216052"/>
    </source>
</evidence>
<dbReference type="EMBL" id="CP155571">
    <property type="protein sequence ID" value="XFO74928.1"/>
    <property type="molecule type" value="Genomic_DNA"/>
</dbReference>